<feature type="non-terminal residue" evidence="2">
    <location>
        <position position="120"/>
    </location>
</feature>
<feature type="region of interest" description="Disordered" evidence="1">
    <location>
        <begin position="60"/>
        <end position="120"/>
    </location>
</feature>
<evidence type="ECO:0000313" key="3">
    <source>
        <dbReference type="Proteomes" id="UP001152795"/>
    </source>
</evidence>
<evidence type="ECO:0000313" key="2">
    <source>
        <dbReference type="EMBL" id="CAB4035488.1"/>
    </source>
</evidence>
<dbReference type="SUPFAM" id="SSF57997">
    <property type="entry name" value="Tropomyosin"/>
    <property type="match status" value="1"/>
</dbReference>
<dbReference type="EMBL" id="CACRXK020021100">
    <property type="protein sequence ID" value="CAB4035488.1"/>
    <property type="molecule type" value="Genomic_DNA"/>
</dbReference>
<protein>
    <submittedName>
        <fullName evidence="2">Uncharacterized protein</fullName>
    </submittedName>
</protein>
<comment type="caution">
    <text evidence="2">The sequence shown here is derived from an EMBL/GenBank/DDBJ whole genome shotgun (WGS) entry which is preliminary data.</text>
</comment>
<accession>A0A7D9JTP6</accession>
<proteinExistence type="predicted"/>
<reference evidence="2" key="1">
    <citation type="submission" date="2020-04" db="EMBL/GenBank/DDBJ databases">
        <authorList>
            <person name="Alioto T."/>
            <person name="Alioto T."/>
            <person name="Gomez Garrido J."/>
        </authorList>
    </citation>
    <scope>NUCLEOTIDE SEQUENCE</scope>
    <source>
        <strain evidence="2">A484AB</strain>
    </source>
</reference>
<evidence type="ECO:0000256" key="1">
    <source>
        <dbReference type="SAM" id="MobiDB-lite"/>
    </source>
</evidence>
<dbReference type="AlphaFoldDB" id="A0A7D9JTP6"/>
<feature type="compositionally biased region" description="Polar residues" evidence="1">
    <location>
        <begin position="68"/>
        <end position="100"/>
    </location>
</feature>
<organism evidence="2 3">
    <name type="scientific">Paramuricea clavata</name>
    <name type="common">Red gorgonian</name>
    <name type="synonym">Violescent sea-whip</name>
    <dbReference type="NCBI Taxonomy" id="317549"/>
    <lineage>
        <taxon>Eukaryota</taxon>
        <taxon>Metazoa</taxon>
        <taxon>Cnidaria</taxon>
        <taxon>Anthozoa</taxon>
        <taxon>Octocorallia</taxon>
        <taxon>Malacalcyonacea</taxon>
        <taxon>Plexauridae</taxon>
        <taxon>Paramuricea</taxon>
    </lineage>
</organism>
<dbReference type="Proteomes" id="UP001152795">
    <property type="component" value="Unassembled WGS sequence"/>
</dbReference>
<feature type="compositionally biased region" description="Low complexity" evidence="1">
    <location>
        <begin position="101"/>
        <end position="114"/>
    </location>
</feature>
<keyword evidence="3" id="KW-1185">Reference proteome</keyword>
<gene>
    <name evidence="2" type="ORF">PACLA_8A048445</name>
</gene>
<sequence>VETTPQALTNVTSNSFQPLETVEKLQKELLEAEERAQHAEQRALDAENELKVALEKIRGLERAASRPASAQSTEITTKPTSWQASTEVTPQTLSTPSPRASSRQPLSRVSSRSSSARRKK</sequence>
<name>A0A7D9JTP6_PARCT</name>